<feature type="domain" description="DUF1214" evidence="1">
    <location>
        <begin position="220"/>
        <end position="298"/>
    </location>
</feature>
<dbReference type="InterPro" id="IPR010679">
    <property type="entry name" value="DUF1254"/>
</dbReference>
<evidence type="ECO:0000313" key="4">
    <source>
        <dbReference type="Proteomes" id="UP001597351"/>
    </source>
</evidence>
<dbReference type="InterPro" id="IPR037049">
    <property type="entry name" value="DUF1214_C_sf"/>
</dbReference>
<dbReference type="Pfam" id="PF06863">
    <property type="entry name" value="DUF1254"/>
    <property type="match status" value="1"/>
</dbReference>
<protein>
    <submittedName>
        <fullName evidence="3">DUF1214 domain-containing protein</fullName>
    </submittedName>
</protein>
<dbReference type="Gene3D" id="2.60.120.600">
    <property type="entry name" value="Domain of unknown function DUF1214, C-terminal domain"/>
    <property type="match status" value="1"/>
</dbReference>
<feature type="domain" description="DUF1254" evidence="2">
    <location>
        <begin position="32"/>
        <end position="86"/>
    </location>
</feature>
<organism evidence="3 4">
    <name type="scientific">Nocardioides aestuarii</name>
    <dbReference type="NCBI Taxonomy" id="252231"/>
    <lineage>
        <taxon>Bacteria</taxon>
        <taxon>Bacillati</taxon>
        <taxon>Actinomycetota</taxon>
        <taxon>Actinomycetes</taxon>
        <taxon>Propionibacteriales</taxon>
        <taxon>Nocardioidaceae</taxon>
        <taxon>Nocardioides</taxon>
    </lineage>
</organism>
<evidence type="ECO:0000259" key="2">
    <source>
        <dbReference type="Pfam" id="PF06863"/>
    </source>
</evidence>
<dbReference type="SUPFAM" id="SSF160935">
    <property type="entry name" value="VPA0735-like"/>
    <property type="match status" value="1"/>
</dbReference>
<sequence>MSDIRVSVDNFVRAETNRMFAGVLAANNVATNEWAHNRVPTPLDNQPVIRQNRDTLYSAVVVDISEGATLTIPEAQGRYLSAMVVNQDHYINAVLHDAGEHQLTLERFDTPFVVVAVRILVEPGEPDDVSVVTALQDQLAIAASSAEPFQMPAYEPTTFAETRDALIKLSEGLDGYGGAFGRRDEVDPIRHLIGTASAWGGLPEHEAFYQNVVPGLPVGAYTLTVRDVPVDGFWSVSLYDADGYFPTDTGGRVSVNNLTADQDPDGSVTIHFGGPEGTTNLLPIVEGWNYLVRYYQPRPEIIDGTWTLPAVTSVD</sequence>
<dbReference type="PANTHER" id="PTHR36509">
    <property type="entry name" value="BLL3101 PROTEIN"/>
    <property type="match status" value="1"/>
</dbReference>
<evidence type="ECO:0000259" key="1">
    <source>
        <dbReference type="Pfam" id="PF06742"/>
    </source>
</evidence>
<proteinExistence type="predicted"/>
<dbReference type="EMBL" id="JBHUGD010000003">
    <property type="protein sequence ID" value="MFD1948412.1"/>
    <property type="molecule type" value="Genomic_DNA"/>
</dbReference>
<dbReference type="RefSeq" id="WP_343920438.1">
    <property type="nucleotide sequence ID" value="NZ_BAAAJT010000002.1"/>
</dbReference>
<dbReference type="PANTHER" id="PTHR36509:SF3">
    <property type="entry name" value="SIGNAL PEPTIDE PROTEIN"/>
    <property type="match status" value="1"/>
</dbReference>
<name>A0ABW4TS91_9ACTN</name>
<keyword evidence="4" id="KW-1185">Reference proteome</keyword>
<dbReference type="InterPro" id="IPR010621">
    <property type="entry name" value="DUF1214"/>
</dbReference>
<dbReference type="Pfam" id="PF06742">
    <property type="entry name" value="DUF1214"/>
    <property type="match status" value="1"/>
</dbReference>
<reference evidence="4" key="1">
    <citation type="journal article" date="2019" name="Int. J. Syst. Evol. Microbiol.">
        <title>The Global Catalogue of Microorganisms (GCM) 10K type strain sequencing project: providing services to taxonomists for standard genome sequencing and annotation.</title>
        <authorList>
            <consortium name="The Broad Institute Genomics Platform"/>
            <consortium name="The Broad Institute Genome Sequencing Center for Infectious Disease"/>
            <person name="Wu L."/>
            <person name="Ma J."/>
        </authorList>
    </citation>
    <scope>NUCLEOTIDE SEQUENCE [LARGE SCALE GENOMIC DNA]</scope>
    <source>
        <strain evidence="4">CGMCC 1.12477</strain>
    </source>
</reference>
<comment type="caution">
    <text evidence="3">The sequence shown here is derived from an EMBL/GenBank/DDBJ whole genome shotgun (WGS) entry which is preliminary data.</text>
</comment>
<gene>
    <name evidence="3" type="ORF">ACFSDE_16535</name>
</gene>
<accession>A0ABW4TS91</accession>
<evidence type="ECO:0000313" key="3">
    <source>
        <dbReference type="EMBL" id="MFD1948412.1"/>
    </source>
</evidence>
<dbReference type="Proteomes" id="UP001597351">
    <property type="component" value="Unassembled WGS sequence"/>
</dbReference>